<keyword evidence="1" id="KW-0732">Signal</keyword>
<dbReference type="InterPro" id="IPR014044">
    <property type="entry name" value="CAP_dom"/>
</dbReference>
<evidence type="ECO:0000259" key="2">
    <source>
        <dbReference type="Pfam" id="PF00188"/>
    </source>
</evidence>
<evidence type="ECO:0000256" key="1">
    <source>
        <dbReference type="SAM" id="SignalP"/>
    </source>
</evidence>
<feature type="chain" id="PRO_5040994981" description="SCP domain-containing protein" evidence="1">
    <location>
        <begin position="22"/>
        <end position="211"/>
    </location>
</feature>
<dbReference type="PANTHER" id="PTHR31157:SF1">
    <property type="entry name" value="SCP DOMAIN-CONTAINING PROTEIN"/>
    <property type="match status" value="1"/>
</dbReference>
<dbReference type="AlphaFoldDB" id="A0A9W7XGK8"/>
<proteinExistence type="predicted"/>
<name>A0A9W7XGK8_9FUNG</name>
<dbReference type="SUPFAM" id="SSF55797">
    <property type="entry name" value="PR-1-like"/>
    <property type="match status" value="1"/>
</dbReference>
<sequence>MVNIYSTLVFATTLLSALVGGAPLVETLGRRDYHEVNTNYQAAPRPNTVTVTVTKYINGYPPKYVTKTPEYTSVQPSYTSEQPSYTAAPAGDDWRNQMLAKLNEFRAAVGKKPLTLDTRMNDMAQKHSQYQNSIQQMTHSDSAGGLGQRCSDVDVDWRGVAENVAWNYADVEAVMQGWRNSEGHYHNMIGDYDIVGFGEINKYWTQDFASL</sequence>
<feature type="domain" description="SCP" evidence="2">
    <location>
        <begin position="99"/>
        <end position="198"/>
    </location>
</feature>
<dbReference type="Pfam" id="PF00188">
    <property type="entry name" value="CAP"/>
    <property type="match status" value="1"/>
</dbReference>
<dbReference type="InterPro" id="IPR035940">
    <property type="entry name" value="CAP_sf"/>
</dbReference>
<reference evidence="3" key="1">
    <citation type="submission" date="2022-07" db="EMBL/GenBank/DDBJ databases">
        <title>Phylogenomic reconstructions and comparative analyses of Kickxellomycotina fungi.</title>
        <authorList>
            <person name="Reynolds N.K."/>
            <person name="Stajich J.E."/>
            <person name="Barry K."/>
            <person name="Grigoriev I.V."/>
            <person name="Crous P."/>
            <person name="Smith M.E."/>
        </authorList>
    </citation>
    <scope>NUCLEOTIDE SEQUENCE</scope>
    <source>
        <strain evidence="3">NBRC 105413</strain>
    </source>
</reference>
<protein>
    <recommendedName>
        <fullName evidence="2">SCP domain-containing protein</fullName>
    </recommendedName>
</protein>
<dbReference type="CDD" id="cd05379">
    <property type="entry name" value="CAP_bacterial"/>
    <property type="match status" value="1"/>
</dbReference>
<organism evidence="3 4">
    <name type="scientific">Coemansia asiatica</name>
    <dbReference type="NCBI Taxonomy" id="1052880"/>
    <lineage>
        <taxon>Eukaryota</taxon>
        <taxon>Fungi</taxon>
        <taxon>Fungi incertae sedis</taxon>
        <taxon>Zoopagomycota</taxon>
        <taxon>Kickxellomycotina</taxon>
        <taxon>Kickxellomycetes</taxon>
        <taxon>Kickxellales</taxon>
        <taxon>Kickxellaceae</taxon>
        <taxon>Coemansia</taxon>
    </lineage>
</organism>
<comment type="caution">
    <text evidence="3">The sequence shown here is derived from an EMBL/GenBank/DDBJ whole genome shotgun (WGS) entry which is preliminary data.</text>
</comment>
<accession>A0A9W7XGK8</accession>
<dbReference type="PANTHER" id="PTHR31157">
    <property type="entry name" value="SCP DOMAIN-CONTAINING PROTEIN"/>
    <property type="match status" value="1"/>
</dbReference>
<dbReference type="EMBL" id="JANBOH010000477">
    <property type="protein sequence ID" value="KAJ1642118.1"/>
    <property type="molecule type" value="Genomic_DNA"/>
</dbReference>
<feature type="signal peptide" evidence="1">
    <location>
        <begin position="1"/>
        <end position="21"/>
    </location>
</feature>
<dbReference type="Proteomes" id="UP001145021">
    <property type="component" value="Unassembled WGS sequence"/>
</dbReference>
<evidence type="ECO:0000313" key="4">
    <source>
        <dbReference type="Proteomes" id="UP001145021"/>
    </source>
</evidence>
<dbReference type="Gene3D" id="3.40.33.10">
    <property type="entry name" value="CAP"/>
    <property type="match status" value="1"/>
</dbReference>
<evidence type="ECO:0000313" key="3">
    <source>
        <dbReference type="EMBL" id="KAJ1642118.1"/>
    </source>
</evidence>
<gene>
    <name evidence="3" type="ORF">LPJ64_006003</name>
</gene>
<keyword evidence="4" id="KW-1185">Reference proteome</keyword>